<reference evidence="6 7" key="1">
    <citation type="submission" date="2018-05" db="EMBL/GenBank/DDBJ databases">
        <title>Genomic Encyclopedia of Type Strains, Phase IV (KMG-IV): sequencing the most valuable type-strain genomes for metagenomic binning, comparative biology and taxonomic classification.</title>
        <authorList>
            <person name="Goeker M."/>
        </authorList>
    </citation>
    <scope>NUCLEOTIDE SEQUENCE [LARGE SCALE GENOMIC DNA]</scope>
    <source>
        <strain evidence="6 7">DSM 44704</strain>
    </source>
</reference>
<dbReference type="OrthoDB" id="9972252at2"/>
<organism evidence="6 7">
    <name type="scientific">Nocardia tenerifensis</name>
    <dbReference type="NCBI Taxonomy" id="228006"/>
    <lineage>
        <taxon>Bacteria</taxon>
        <taxon>Bacillati</taxon>
        <taxon>Actinomycetota</taxon>
        <taxon>Actinomycetes</taxon>
        <taxon>Mycobacteriales</taxon>
        <taxon>Nocardiaceae</taxon>
        <taxon>Nocardia</taxon>
    </lineage>
</organism>
<feature type="transmembrane region" description="Helical" evidence="5">
    <location>
        <begin position="86"/>
        <end position="109"/>
    </location>
</feature>
<keyword evidence="3 5" id="KW-1133">Transmembrane helix</keyword>
<feature type="transmembrane region" description="Helical" evidence="5">
    <location>
        <begin position="6"/>
        <end position="25"/>
    </location>
</feature>
<dbReference type="GO" id="GO:0005524">
    <property type="term" value="F:ATP binding"/>
    <property type="evidence" value="ECO:0007669"/>
    <property type="project" value="InterPro"/>
</dbReference>
<keyword evidence="4 5" id="KW-0472">Membrane</keyword>
<evidence type="ECO:0000313" key="7">
    <source>
        <dbReference type="Proteomes" id="UP000247569"/>
    </source>
</evidence>
<proteinExistence type="predicted"/>
<dbReference type="EMBL" id="QJKF01000033">
    <property type="protein sequence ID" value="PXX52288.1"/>
    <property type="molecule type" value="Genomic_DNA"/>
</dbReference>
<keyword evidence="7" id="KW-1185">Reference proteome</keyword>
<name>A0A318JJZ4_9NOCA</name>
<dbReference type="Proteomes" id="UP000247569">
    <property type="component" value="Unassembled WGS sequence"/>
</dbReference>
<evidence type="ECO:0000256" key="3">
    <source>
        <dbReference type="ARBA" id="ARBA00022989"/>
    </source>
</evidence>
<dbReference type="RefSeq" id="WP_040741863.1">
    <property type="nucleotide sequence ID" value="NZ_QJKF01000033.1"/>
</dbReference>
<dbReference type="SUPFAM" id="SSF90123">
    <property type="entry name" value="ABC transporter transmembrane region"/>
    <property type="match status" value="1"/>
</dbReference>
<evidence type="ECO:0000256" key="2">
    <source>
        <dbReference type="ARBA" id="ARBA00022692"/>
    </source>
</evidence>
<dbReference type="InterPro" id="IPR036640">
    <property type="entry name" value="ABC1_TM_sf"/>
</dbReference>
<feature type="transmembrane region" description="Helical" evidence="5">
    <location>
        <begin position="121"/>
        <end position="142"/>
    </location>
</feature>
<evidence type="ECO:0000256" key="1">
    <source>
        <dbReference type="ARBA" id="ARBA00004651"/>
    </source>
</evidence>
<protein>
    <submittedName>
        <fullName evidence="6">Uncharacterized protein</fullName>
    </submittedName>
</protein>
<sequence length="163" mass="18253">MTNWFAGVATIVVGFWAGWVSIRVGRKLPHERLKQLAEIREELGELDTEHVIEAAIQRELRLLKQLNAAREESRRKYIAVWLSQHILEVLGGAFALVCAYLLVVLFVAMLNGSMKTASYRVLMLSGTGIMMAVILVVFSVTARMLRQPPRSPEPVPDEPDPEG</sequence>
<evidence type="ECO:0000256" key="4">
    <source>
        <dbReference type="ARBA" id="ARBA00023136"/>
    </source>
</evidence>
<keyword evidence="2 5" id="KW-0812">Transmembrane</keyword>
<dbReference type="AlphaFoldDB" id="A0A318JJZ4"/>
<accession>A0A318JJZ4</accession>
<evidence type="ECO:0000256" key="5">
    <source>
        <dbReference type="SAM" id="Phobius"/>
    </source>
</evidence>
<comment type="caution">
    <text evidence="6">The sequence shown here is derived from an EMBL/GenBank/DDBJ whole genome shotgun (WGS) entry which is preliminary data.</text>
</comment>
<comment type="subcellular location">
    <subcellularLocation>
        <location evidence="1">Cell membrane</location>
        <topology evidence="1">Multi-pass membrane protein</topology>
    </subcellularLocation>
</comment>
<gene>
    <name evidence="6" type="ORF">DFR70_13320</name>
</gene>
<dbReference type="GO" id="GO:0005886">
    <property type="term" value="C:plasma membrane"/>
    <property type="evidence" value="ECO:0007669"/>
    <property type="project" value="UniProtKB-SubCell"/>
</dbReference>
<evidence type="ECO:0000313" key="6">
    <source>
        <dbReference type="EMBL" id="PXX52288.1"/>
    </source>
</evidence>